<feature type="domain" description="HTH APSES-type" evidence="2">
    <location>
        <begin position="1"/>
        <end position="102"/>
    </location>
</feature>
<feature type="compositionally biased region" description="Polar residues" evidence="1">
    <location>
        <begin position="228"/>
        <end position="237"/>
    </location>
</feature>
<dbReference type="EMBL" id="JBEFKJ010000014">
    <property type="protein sequence ID" value="KAL2042465.1"/>
    <property type="molecule type" value="Genomic_DNA"/>
</dbReference>
<evidence type="ECO:0000313" key="3">
    <source>
        <dbReference type="EMBL" id="KAL2042465.1"/>
    </source>
</evidence>
<dbReference type="Proteomes" id="UP001590950">
    <property type="component" value="Unassembled WGS sequence"/>
</dbReference>
<dbReference type="PROSITE" id="PS51299">
    <property type="entry name" value="HTH_APSES"/>
    <property type="match status" value="1"/>
</dbReference>
<dbReference type="InterPro" id="IPR051642">
    <property type="entry name" value="SWI6-like"/>
</dbReference>
<organism evidence="3 4">
    <name type="scientific">Stereocaulon virgatum</name>
    <dbReference type="NCBI Taxonomy" id="373712"/>
    <lineage>
        <taxon>Eukaryota</taxon>
        <taxon>Fungi</taxon>
        <taxon>Dikarya</taxon>
        <taxon>Ascomycota</taxon>
        <taxon>Pezizomycotina</taxon>
        <taxon>Lecanoromycetes</taxon>
        <taxon>OSLEUM clade</taxon>
        <taxon>Lecanoromycetidae</taxon>
        <taxon>Lecanorales</taxon>
        <taxon>Lecanorineae</taxon>
        <taxon>Stereocaulaceae</taxon>
        <taxon>Stereocaulon</taxon>
    </lineage>
</organism>
<comment type="caution">
    <text evidence="3">The sequence shown here is derived from an EMBL/GenBank/DDBJ whole genome shotgun (WGS) entry which is preliminary data.</text>
</comment>
<dbReference type="Gene3D" id="3.10.260.10">
    <property type="entry name" value="Transcription regulator HTH, APSES-type DNA-binding domain"/>
    <property type="match status" value="1"/>
</dbReference>
<feature type="compositionally biased region" description="Polar residues" evidence="1">
    <location>
        <begin position="252"/>
        <end position="265"/>
    </location>
</feature>
<gene>
    <name evidence="3" type="ORF">N7G274_004957</name>
</gene>
<sequence>MPDDDRGRDAHAVMWDYNVGLVRITSFFKSLGHSKTMPAKVMTANPGLRDISHSITGGSISAQGYWVPYEAAKAVAARFCYNIRHVLVPVFGPDFIAMCDKPGSAGFMQLSIDRDIIYRCTGGAAAIHAHSRESSITVSPRTPSAFPALPAWPPKPLLPKPFKPMDVESGYGTDSDRSDRYLSSPDSSSTSGWTPVNSPRPNDRLKHFAFPRADVTSTPRETGDSQTERIASSSQRCSAKRQLLELNEASDNESSSNHIRTAETPSSKRRRLAGALTAEIGAAYTLLQLNMADATLSDGRRARRRRASA</sequence>
<reference evidence="3 4" key="1">
    <citation type="submission" date="2024-09" db="EMBL/GenBank/DDBJ databases">
        <title>Rethinking Asexuality: The Enigmatic Case of Functional Sexual Genes in Lepraria (Stereocaulaceae).</title>
        <authorList>
            <person name="Doellman M."/>
            <person name="Sun Y."/>
            <person name="Barcenas-Pena A."/>
            <person name="Lumbsch H.T."/>
            <person name="Grewe F."/>
        </authorList>
    </citation>
    <scope>NUCLEOTIDE SEQUENCE [LARGE SCALE GENOMIC DNA]</scope>
    <source>
        <strain evidence="3 4">Mercado 3170</strain>
    </source>
</reference>
<name>A0ABR4ABI4_9LECA</name>
<dbReference type="InterPro" id="IPR036887">
    <property type="entry name" value="HTH_APSES_sf"/>
</dbReference>
<accession>A0ABR4ABI4</accession>
<evidence type="ECO:0000259" key="2">
    <source>
        <dbReference type="PROSITE" id="PS51299"/>
    </source>
</evidence>
<dbReference type="PANTHER" id="PTHR43828:SF5">
    <property type="entry name" value="TRANSCRIPTIONAL REPRESSOR XBP1"/>
    <property type="match status" value="1"/>
</dbReference>
<proteinExistence type="predicted"/>
<dbReference type="PANTHER" id="PTHR43828">
    <property type="entry name" value="ASPARAGINASE"/>
    <property type="match status" value="1"/>
</dbReference>
<evidence type="ECO:0000313" key="4">
    <source>
        <dbReference type="Proteomes" id="UP001590950"/>
    </source>
</evidence>
<feature type="compositionally biased region" description="Low complexity" evidence="1">
    <location>
        <begin position="181"/>
        <end position="191"/>
    </location>
</feature>
<protein>
    <recommendedName>
        <fullName evidence="2">HTH APSES-type domain-containing protein</fullName>
    </recommendedName>
</protein>
<feature type="region of interest" description="Disordered" evidence="1">
    <location>
        <begin position="163"/>
        <end position="270"/>
    </location>
</feature>
<evidence type="ECO:0000256" key="1">
    <source>
        <dbReference type="SAM" id="MobiDB-lite"/>
    </source>
</evidence>
<dbReference type="SUPFAM" id="SSF54616">
    <property type="entry name" value="DNA-binding domain of Mlu1-box binding protein MBP1"/>
    <property type="match status" value="1"/>
</dbReference>
<dbReference type="InterPro" id="IPR003163">
    <property type="entry name" value="Tscrpt_reg_HTH_APSES-type"/>
</dbReference>
<keyword evidence="4" id="KW-1185">Reference proteome</keyword>